<proteinExistence type="inferred from homology"/>
<evidence type="ECO:0000313" key="11">
    <source>
        <dbReference type="EMBL" id="NFF71164.1"/>
    </source>
</evidence>
<name>A0A9Q4THJ8_CLOBO</name>
<dbReference type="GO" id="GO:0016987">
    <property type="term" value="F:sigma factor activity"/>
    <property type="evidence" value="ECO:0007669"/>
    <property type="project" value="UniProtKB-KW"/>
</dbReference>
<gene>
    <name evidence="11" type="ORF">FCV11_08685</name>
    <name evidence="12" type="ORF">FDF67_08645</name>
</gene>
<organism evidence="11 13">
    <name type="scientific">Clostridium botulinum</name>
    <dbReference type="NCBI Taxonomy" id="1491"/>
    <lineage>
        <taxon>Bacteria</taxon>
        <taxon>Bacillati</taxon>
        <taxon>Bacillota</taxon>
        <taxon>Clostridia</taxon>
        <taxon>Eubacteriales</taxon>
        <taxon>Clostridiaceae</taxon>
        <taxon>Clostridium</taxon>
    </lineage>
</organism>
<dbReference type="GO" id="GO:0000428">
    <property type="term" value="C:DNA-directed RNA polymerase complex"/>
    <property type="evidence" value="ECO:0007669"/>
    <property type="project" value="UniProtKB-KW"/>
</dbReference>
<dbReference type="PROSITE" id="PS00718">
    <property type="entry name" value="SIGMA54_2"/>
    <property type="match status" value="1"/>
</dbReference>
<evidence type="ECO:0000256" key="1">
    <source>
        <dbReference type="ARBA" id="ARBA00008798"/>
    </source>
</evidence>
<evidence type="ECO:0000256" key="8">
    <source>
        <dbReference type="ARBA" id="ARBA00023163"/>
    </source>
</evidence>
<dbReference type="PROSITE" id="PS50044">
    <property type="entry name" value="SIGMA54_3"/>
    <property type="match status" value="1"/>
</dbReference>
<dbReference type="GO" id="GO:0016779">
    <property type="term" value="F:nucleotidyltransferase activity"/>
    <property type="evidence" value="ECO:0007669"/>
    <property type="project" value="UniProtKB-KW"/>
</dbReference>
<dbReference type="GO" id="GO:0001216">
    <property type="term" value="F:DNA-binding transcription activator activity"/>
    <property type="evidence" value="ECO:0007669"/>
    <property type="project" value="InterPro"/>
</dbReference>
<dbReference type="Gene3D" id="1.10.10.60">
    <property type="entry name" value="Homeodomain-like"/>
    <property type="match status" value="1"/>
</dbReference>
<dbReference type="Proteomes" id="UP000481363">
    <property type="component" value="Unassembled WGS sequence"/>
</dbReference>
<dbReference type="Pfam" id="PF04963">
    <property type="entry name" value="Sigma54_CBD"/>
    <property type="match status" value="1"/>
</dbReference>
<feature type="domain" description="RNA polymerase sigma factor 54 core-binding" evidence="10">
    <location>
        <begin position="99"/>
        <end position="284"/>
    </location>
</feature>
<dbReference type="Pfam" id="PF00309">
    <property type="entry name" value="Sigma54_AID"/>
    <property type="match status" value="1"/>
</dbReference>
<keyword evidence="3" id="KW-0808">Transferase</keyword>
<dbReference type="Pfam" id="PF04552">
    <property type="entry name" value="Sigma54_DBD"/>
    <property type="match status" value="1"/>
</dbReference>
<dbReference type="PANTHER" id="PTHR32248:SF4">
    <property type="entry name" value="RNA POLYMERASE SIGMA-54 FACTOR"/>
    <property type="match status" value="1"/>
</dbReference>
<comment type="caution">
    <text evidence="11">The sequence shown here is derived from an EMBL/GenBank/DDBJ whole genome shotgun (WGS) entry which is preliminary data.</text>
</comment>
<dbReference type="Gene3D" id="1.10.10.1330">
    <property type="entry name" value="RNA polymerase sigma-54 factor, core-binding domain"/>
    <property type="match status" value="1"/>
</dbReference>
<dbReference type="AlphaFoldDB" id="A0A9Q4THJ8"/>
<comment type="similarity">
    <text evidence="1">Belongs to the sigma-54 factor family.</text>
</comment>
<keyword evidence="8" id="KW-0804">Transcription</keyword>
<dbReference type="GO" id="GO:0006352">
    <property type="term" value="P:DNA-templated transcription initiation"/>
    <property type="evidence" value="ECO:0007669"/>
    <property type="project" value="InterPro"/>
</dbReference>
<evidence type="ECO:0000313" key="12">
    <source>
        <dbReference type="EMBL" id="NFU60261.1"/>
    </source>
</evidence>
<evidence type="ECO:0000256" key="2">
    <source>
        <dbReference type="ARBA" id="ARBA00022478"/>
    </source>
</evidence>
<feature type="domain" description="RNA polymerase sigma factor 54 DNA-binding" evidence="9">
    <location>
        <begin position="298"/>
        <end position="457"/>
    </location>
</feature>
<dbReference type="EMBL" id="SWNT01000013">
    <property type="protein sequence ID" value="NFF71164.1"/>
    <property type="molecule type" value="Genomic_DNA"/>
</dbReference>
<keyword evidence="6" id="KW-0731">Sigma factor</keyword>
<evidence type="ECO:0000313" key="13">
    <source>
        <dbReference type="Proteomes" id="UP000481363"/>
    </source>
</evidence>
<dbReference type="PROSITE" id="PS00717">
    <property type="entry name" value="SIGMA54_1"/>
    <property type="match status" value="1"/>
</dbReference>
<dbReference type="PANTHER" id="PTHR32248">
    <property type="entry name" value="RNA POLYMERASE SIGMA-54 FACTOR"/>
    <property type="match status" value="1"/>
</dbReference>
<evidence type="ECO:0000256" key="5">
    <source>
        <dbReference type="ARBA" id="ARBA00023015"/>
    </source>
</evidence>
<dbReference type="PRINTS" id="PR00045">
    <property type="entry name" value="SIGMA54FCT"/>
</dbReference>
<keyword evidence="5" id="KW-0805">Transcription regulation</keyword>
<reference evidence="11 13" key="1">
    <citation type="submission" date="2019-04" db="EMBL/GenBank/DDBJ databases">
        <title>Genome sequencing of Clostridium botulinum Groups I-IV and Clostridium butyricum.</title>
        <authorList>
            <person name="Brunt J."/>
            <person name="Van Vliet A.H.M."/>
            <person name="Stringer S.C."/>
            <person name="Carter A.T."/>
            <person name="Peck M.W."/>
        </authorList>
    </citation>
    <scope>NUCLEOTIDE SEQUENCE [LARGE SCALE GENOMIC DNA]</scope>
    <source>
        <strain evidence="12">7221C</strain>
        <strain evidence="11 13">IFR 18/049</strain>
    </source>
</reference>
<dbReference type="GO" id="GO:0003677">
    <property type="term" value="F:DNA binding"/>
    <property type="evidence" value="ECO:0007669"/>
    <property type="project" value="UniProtKB-KW"/>
</dbReference>
<evidence type="ECO:0000256" key="4">
    <source>
        <dbReference type="ARBA" id="ARBA00022695"/>
    </source>
</evidence>
<dbReference type="InterPro" id="IPR007634">
    <property type="entry name" value="RNA_pol_sigma_54_DNA-bd"/>
</dbReference>
<keyword evidence="7" id="KW-0238">DNA-binding</keyword>
<protein>
    <submittedName>
        <fullName evidence="11">RNA polymerase factor sigma-54</fullName>
    </submittedName>
</protein>
<dbReference type="EMBL" id="SXDK01000011">
    <property type="protein sequence ID" value="NFU60261.1"/>
    <property type="molecule type" value="Genomic_DNA"/>
</dbReference>
<evidence type="ECO:0000256" key="7">
    <source>
        <dbReference type="ARBA" id="ARBA00023125"/>
    </source>
</evidence>
<evidence type="ECO:0000259" key="9">
    <source>
        <dbReference type="Pfam" id="PF04552"/>
    </source>
</evidence>
<dbReference type="InterPro" id="IPR007046">
    <property type="entry name" value="RNA_pol_sigma_54_core-bd"/>
</dbReference>
<dbReference type="PIRSF" id="PIRSF000774">
    <property type="entry name" value="RpoN"/>
    <property type="match status" value="1"/>
</dbReference>
<sequence>MVIKMKMDFSLELKQEQKLIMTQQMQLSVKLLQMSNIDIQTYVEKEIQENPVIDVDYNTGDCEKINYEIDYKRFLKHLDSCEYGNIQYSKHKEYISPLNFIGAKKSLKEFLTDQIIGINNKKIKKVCAYIIENIDSRGYLNININDIQKEIGVSKEVLQEALKIVQSLEPFGIGARDLKECLKIQLRMKKIYDENLILIIDNYLELIANNKYNVIAKELNISVKQAQSYGDIIKTLEPKPSRGFFTGEEIKYIVPEAYIKKINNEYYIIMNSSSIPKLNINNLYKNMLNNKEDKEVKDFIKGKLNSAVFLIKSINQRESTIYKILEKILEIQRDYFDYGRKALKPMTLKDIAELLEMHESTISRAIRDKYINTDRGTIKIKDLFTTKISRNDSFEEVSVNIIKNNIKELINSEDKKKPLSDQKICNILKESGVEISRRTVAKYREELNILSSNKRKRF</sequence>
<evidence type="ECO:0000259" key="10">
    <source>
        <dbReference type="Pfam" id="PF04963"/>
    </source>
</evidence>
<dbReference type="InterPro" id="IPR038709">
    <property type="entry name" value="RpoN_core-bd_sf"/>
</dbReference>
<dbReference type="InterPro" id="IPR000394">
    <property type="entry name" value="RNA_pol_sigma_54"/>
</dbReference>
<accession>A0A9Q4THJ8</accession>
<evidence type="ECO:0000256" key="6">
    <source>
        <dbReference type="ARBA" id="ARBA00023082"/>
    </source>
</evidence>
<evidence type="ECO:0000256" key="3">
    <source>
        <dbReference type="ARBA" id="ARBA00022679"/>
    </source>
</evidence>
<dbReference type="NCBIfam" id="TIGR02395">
    <property type="entry name" value="rpoN_sigma"/>
    <property type="match status" value="1"/>
</dbReference>
<dbReference type="Proteomes" id="UP000785180">
    <property type="component" value="Unassembled WGS sequence"/>
</dbReference>
<keyword evidence="4" id="KW-0548">Nucleotidyltransferase</keyword>
<keyword evidence="2" id="KW-0240">DNA-directed RNA polymerase</keyword>